<protein>
    <submittedName>
        <fullName evidence="1">Uncharacterized protein</fullName>
    </submittedName>
</protein>
<evidence type="ECO:0000313" key="1">
    <source>
        <dbReference type="EMBL" id="CAI9582875.1"/>
    </source>
</evidence>
<proteinExistence type="predicted"/>
<sequence length="43" mass="4477">MISVALSMPHVSAHQSTSMPHISAACEGCQSVPPVRAASQCRL</sequence>
<comment type="caution">
    <text evidence="1">The sequence shown here is derived from an EMBL/GenBank/DDBJ whole genome shotgun (WGS) entry which is preliminary data.</text>
</comment>
<gene>
    <name evidence="1" type="ORF">SPARVUS_LOCUS9729218</name>
</gene>
<dbReference type="EMBL" id="CATNWA010015390">
    <property type="protein sequence ID" value="CAI9582875.1"/>
    <property type="molecule type" value="Genomic_DNA"/>
</dbReference>
<dbReference type="Proteomes" id="UP001162483">
    <property type="component" value="Unassembled WGS sequence"/>
</dbReference>
<reference evidence="1" key="1">
    <citation type="submission" date="2023-05" db="EMBL/GenBank/DDBJ databases">
        <authorList>
            <person name="Stuckert A."/>
        </authorList>
    </citation>
    <scope>NUCLEOTIDE SEQUENCE</scope>
</reference>
<keyword evidence="2" id="KW-1185">Reference proteome</keyword>
<evidence type="ECO:0000313" key="2">
    <source>
        <dbReference type="Proteomes" id="UP001162483"/>
    </source>
</evidence>
<name>A0ABN9EDA9_9NEOB</name>
<organism evidence="1 2">
    <name type="scientific">Staurois parvus</name>
    <dbReference type="NCBI Taxonomy" id="386267"/>
    <lineage>
        <taxon>Eukaryota</taxon>
        <taxon>Metazoa</taxon>
        <taxon>Chordata</taxon>
        <taxon>Craniata</taxon>
        <taxon>Vertebrata</taxon>
        <taxon>Euteleostomi</taxon>
        <taxon>Amphibia</taxon>
        <taxon>Batrachia</taxon>
        <taxon>Anura</taxon>
        <taxon>Neobatrachia</taxon>
        <taxon>Ranoidea</taxon>
        <taxon>Ranidae</taxon>
        <taxon>Staurois</taxon>
    </lineage>
</organism>
<accession>A0ABN9EDA9</accession>